<feature type="region of interest" description="Disordered" evidence="1">
    <location>
        <begin position="1"/>
        <end position="23"/>
    </location>
</feature>
<sequence length="162" mass="16945">MPRSGSGTAPADAHLAGGPPAGAATRRWSRRARLGGYLGVAAAAVAGSTMVYLVDPAEPGHYPTCPFKWATGGLDCPGCGSMRGLHQALHGHLGAAADYNLFFVIAAPLLLLGWFVAVGRLLGLPIRTPRMPVAIYRALPVLVVAYWIVRNTPGPVGDWLHS</sequence>
<gene>
    <name evidence="3" type="ORF">I7412_26385</name>
</gene>
<feature type="transmembrane region" description="Helical" evidence="2">
    <location>
        <begin position="134"/>
        <end position="149"/>
    </location>
</feature>
<dbReference type="Proteomes" id="UP000604475">
    <property type="component" value="Unassembled WGS sequence"/>
</dbReference>
<reference evidence="3" key="1">
    <citation type="submission" date="2020-12" db="EMBL/GenBank/DDBJ databases">
        <title>Genomic characterization of non-nitrogen-fixing Frankia strains.</title>
        <authorList>
            <person name="Carlos-Shanley C."/>
            <person name="Guerra T."/>
            <person name="Hahn D."/>
        </authorList>
    </citation>
    <scope>NUCLEOTIDE SEQUENCE</scope>
    <source>
        <strain evidence="3">CN6</strain>
    </source>
</reference>
<feature type="transmembrane region" description="Helical" evidence="2">
    <location>
        <begin position="101"/>
        <end position="122"/>
    </location>
</feature>
<feature type="compositionally biased region" description="Low complexity" evidence="1">
    <location>
        <begin position="9"/>
        <end position="23"/>
    </location>
</feature>
<keyword evidence="2" id="KW-1133">Transmembrane helix</keyword>
<evidence type="ECO:0000256" key="2">
    <source>
        <dbReference type="SAM" id="Phobius"/>
    </source>
</evidence>
<dbReference type="InterPro" id="IPR021215">
    <property type="entry name" value="DUF2752"/>
</dbReference>
<evidence type="ECO:0000256" key="1">
    <source>
        <dbReference type="SAM" id="MobiDB-lite"/>
    </source>
</evidence>
<accession>A0A937RKK8</accession>
<keyword evidence="4" id="KW-1185">Reference proteome</keyword>
<dbReference type="RefSeq" id="WP_203001069.1">
    <property type="nucleotide sequence ID" value="NZ_JADWYU010000084.1"/>
</dbReference>
<keyword evidence="2" id="KW-0812">Transmembrane</keyword>
<dbReference type="EMBL" id="JAEACQ010000252">
    <property type="protein sequence ID" value="MBL7630625.1"/>
    <property type="molecule type" value="Genomic_DNA"/>
</dbReference>
<dbReference type="AlphaFoldDB" id="A0A937RKK8"/>
<name>A0A937RKK8_9ACTN</name>
<proteinExistence type="predicted"/>
<feature type="transmembrane region" description="Helical" evidence="2">
    <location>
        <begin position="34"/>
        <end position="54"/>
    </location>
</feature>
<keyword evidence="2" id="KW-0472">Membrane</keyword>
<evidence type="ECO:0000313" key="3">
    <source>
        <dbReference type="EMBL" id="MBL7630625.1"/>
    </source>
</evidence>
<comment type="caution">
    <text evidence="3">The sequence shown here is derived from an EMBL/GenBank/DDBJ whole genome shotgun (WGS) entry which is preliminary data.</text>
</comment>
<dbReference type="Pfam" id="PF10825">
    <property type="entry name" value="DUF2752"/>
    <property type="match status" value="1"/>
</dbReference>
<organism evidence="3 4">
    <name type="scientific">Frankia nepalensis</name>
    <dbReference type="NCBI Taxonomy" id="1836974"/>
    <lineage>
        <taxon>Bacteria</taxon>
        <taxon>Bacillati</taxon>
        <taxon>Actinomycetota</taxon>
        <taxon>Actinomycetes</taxon>
        <taxon>Frankiales</taxon>
        <taxon>Frankiaceae</taxon>
        <taxon>Frankia</taxon>
    </lineage>
</organism>
<protein>
    <submittedName>
        <fullName evidence="3">DUF2752 domain-containing protein</fullName>
    </submittedName>
</protein>
<evidence type="ECO:0000313" key="4">
    <source>
        <dbReference type="Proteomes" id="UP000604475"/>
    </source>
</evidence>